<dbReference type="InterPro" id="IPR000306">
    <property type="entry name" value="Znf_FYVE"/>
</dbReference>
<keyword evidence="11" id="KW-1185">Reference proteome</keyword>
<feature type="domain" description="FYVE-type" evidence="9">
    <location>
        <begin position="673"/>
        <end position="748"/>
    </location>
</feature>
<dbReference type="InterPro" id="IPR017455">
    <property type="entry name" value="Znf_FYVE-rel"/>
</dbReference>
<dbReference type="SMART" id="SM00064">
    <property type="entry name" value="FYVE"/>
    <property type="match status" value="1"/>
</dbReference>
<proteinExistence type="predicted"/>
<dbReference type="SUPFAM" id="SSF48403">
    <property type="entry name" value="Ankyrin repeat"/>
    <property type="match status" value="1"/>
</dbReference>
<dbReference type="PROSITE" id="PS50088">
    <property type="entry name" value="ANK_REPEAT"/>
    <property type="match status" value="3"/>
</dbReference>
<feature type="repeat" description="ANK" evidence="6">
    <location>
        <begin position="148"/>
        <end position="180"/>
    </location>
</feature>
<organism evidence="10 11">
    <name type="scientific">Circinella minor</name>
    <dbReference type="NCBI Taxonomy" id="1195481"/>
    <lineage>
        <taxon>Eukaryota</taxon>
        <taxon>Fungi</taxon>
        <taxon>Fungi incertae sedis</taxon>
        <taxon>Mucoromycota</taxon>
        <taxon>Mucoromycotina</taxon>
        <taxon>Mucoromycetes</taxon>
        <taxon>Mucorales</taxon>
        <taxon>Lichtheimiaceae</taxon>
        <taxon>Circinella</taxon>
    </lineage>
</organism>
<evidence type="ECO:0000259" key="9">
    <source>
        <dbReference type="PROSITE" id="PS50178"/>
    </source>
</evidence>
<dbReference type="PANTHER" id="PTHR24180:SF45">
    <property type="entry name" value="POLY [ADP-RIBOSE] POLYMERASE TANKYRASE"/>
    <property type="match status" value="1"/>
</dbReference>
<evidence type="ECO:0000256" key="5">
    <source>
        <dbReference type="ARBA" id="ARBA00023043"/>
    </source>
</evidence>
<dbReference type="SUPFAM" id="SSF57903">
    <property type="entry name" value="FYVE/PHD zinc finger"/>
    <property type="match status" value="1"/>
</dbReference>
<feature type="region of interest" description="Disordered" evidence="8">
    <location>
        <begin position="43"/>
        <end position="66"/>
    </location>
</feature>
<keyword evidence="4" id="KW-0862">Zinc</keyword>
<dbReference type="InterPro" id="IPR051637">
    <property type="entry name" value="Ank_repeat_dom-contain_49"/>
</dbReference>
<reference evidence="10 11" key="1">
    <citation type="submission" date="2020-12" db="EMBL/GenBank/DDBJ databases">
        <title>Metabolic potential, ecology and presence of endohyphal bacteria is reflected in genomic diversity of Mucoromycotina.</title>
        <authorList>
            <person name="Muszewska A."/>
            <person name="Okrasinska A."/>
            <person name="Steczkiewicz K."/>
            <person name="Drgas O."/>
            <person name="Orlowska M."/>
            <person name="Perlinska-Lenart U."/>
            <person name="Aleksandrzak-Piekarczyk T."/>
            <person name="Szatraj K."/>
            <person name="Zielenkiewicz U."/>
            <person name="Pilsyk S."/>
            <person name="Malc E."/>
            <person name="Mieczkowski P."/>
            <person name="Kruszewska J.S."/>
            <person name="Biernat P."/>
            <person name="Pawlowska J."/>
        </authorList>
    </citation>
    <scope>NUCLEOTIDE SEQUENCE [LARGE SCALE GENOMIC DNA]</scope>
    <source>
        <strain evidence="10 11">CBS 142.35</strain>
    </source>
</reference>
<dbReference type="InterPro" id="IPR002110">
    <property type="entry name" value="Ankyrin_rpt"/>
</dbReference>
<evidence type="ECO:0000256" key="4">
    <source>
        <dbReference type="ARBA" id="ARBA00022833"/>
    </source>
</evidence>
<dbReference type="AlphaFoldDB" id="A0A8H7RWR2"/>
<keyword evidence="2" id="KW-0677">Repeat</keyword>
<dbReference type="InterPro" id="IPR013083">
    <property type="entry name" value="Znf_RING/FYVE/PHD"/>
</dbReference>
<keyword evidence="3 7" id="KW-0863">Zinc-finger</keyword>
<dbReference type="PROSITE" id="PS50297">
    <property type="entry name" value="ANK_REP_REGION"/>
    <property type="match status" value="3"/>
</dbReference>
<evidence type="ECO:0000256" key="6">
    <source>
        <dbReference type="PROSITE-ProRule" id="PRU00023"/>
    </source>
</evidence>
<evidence type="ECO:0000256" key="7">
    <source>
        <dbReference type="PROSITE-ProRule" id="PRU00091"/>
    </source>
</evidence>
<evidence type="ECO:0000313" key="10">
    <source>
        <dbReference type="EMBL" id="KAG2218434.1"/>
    </source>
</evidence>
<comment type="caution">
    <text evidence="10">The sequence shown here is derived from an EMBL/GenBank/DDBJ whole genome shotgun (WGS) entry which is preliminary data.</text>
</comment>
<evidence type="ECO:0000256" key="2">
    <source>
        <dbReference type="ARBA" id="ARBA00022737"/>
    </source>
</evidence>
<dbReference type="Proteomes" id="UP000646827">
    <property type="component" value="Unassembled WGS sequence"/>
</dbReference>
<evidence type="ECO:0000256" key="3">
    <source>
        <dbReference type="ARBA" id="ARBA00022771"/>
    </source>
</evidence>
<name>A0A8H7RWR2_9FUNG</name>
<sequence length="752" mass="84412">MSTTIVEFCTPPVPGETHKYYGSSHNNFIKLPQLTTTIEQVQQVPQVSSKTPPVQPSSKQQQKRAIAASSLVKGVEQHRTLHSLAASGNLPVFKRLLVHLPDPLKAVNDPHPSTGLTPIHFAASRGHVDIVRCLVEDYHVSVDSRDKEGETPLLKASYAGHYRVVQYLLSKKANIHQKDKDGWTALHNSCSRGFLPVARLLLERGAHVNAQNKMGHTPLINAASKGYMSIVEYLLEEANANPLIKNNFEEAAYDVSAASGEAGEAYICEMLERAGTKWWHQRHTEGVDLSPYSRGSTYDLLEFHVTVMVIIHENQRSTSILGLSRPHFSSNALTKHDSRGAWSLHPSGIPSAKEKVELPQTEPSRPGSGSNWFWLTDWQIDYSDPRVDPTSGWQYARSFDERDEGWTPVAPTSGYGWVRRRRWVRVMKRRMDLDKGNHRAEDESAVQQQDYLAQADELVQHAKDDMENADAQGTDPTRQLLRQLTHELRVFEEAIQLLLAGIKADTNQYRKHEASILVKSHTSHVEKLNARITSLGAKLSTPVTPVQHNAELARELGFTTDNDNTIQTPNSSSQQQRDIVNYIEESDPTGNNNNGVTVTDFDSNPWSRDSQQQRQQQLQEPAWLRPHNESSSTLNHVDLMADDDNSHVVSSLILDTTTTDVSDGPRAFTWESDTDSKECRRCARKFGILVRRHHCRRCGLIVCDKCSGSRTYLSPSEILQDPHGPFESLQVLASHHQRVCDKCYADLGTEGR</sequence>
<gene>
    <name evidence="10" type="ORF">INT45_013178</name>
</gene>
<keyword evidence="1" id="KW-0479">Metal-binding</keyword>
<dbReference type="EMBL" id="JAEPRB010000230">
    <property type="protein sequence ID" value="KAG2218434.1"/>
    <property type="molecule type" value="Genomic_DNA"/>
</dbReference>
<dbReference type="Pfam" id="PF13857">
    <property type="entry name" value="Ank_5"/>
    <property type="match status" value="1"/>
</dbReference>
<dbReference type="SMART" id="SM00248">
    <property type="entry name" value="ANK"/>
    <property type="match status" value="5"/>
</dbReference>
<dbReference type="CDD" id="cd00065">
    <property type="entry name" value="FYVE_like_SF"/>
    <property type="match status" value="1"/>
</dbReference>
<evidence type="ECO:0000256" key="1">
    <source>
        <dbReference type="ARBA" id="ARBA00022723"/>
    </source>
</evidence>
<feature type="region of interest" description="Disordered" evidence="8">
    <location>
        <begin position="584"/>
        <end position="630"/>
    </location>
</feature>
<dbReference type="InterPro" id="IPR036770">
    <property type="entry name" value="Ankyrin_rpt-contain_sf"/>
</dbReference>
<dbReference type="GO" id="GO:0008270">
    <property type="term" value="F:zinc ion binding"/>
    <property type="evidence" value="ECO:0007669"/>
    <property type="project" value="UniProtKB-KW"/>
</dbReference>
<feature type="non-terminal residue" evidence="10">
    <location>
        <position position="1"/>
    </location>
</feature>
<dbReference type="Gene3D" id="1.25.40.20">
    <property type="entry name" value="Ankyrin repeat-containing domain"/>
    <property type="match status" value="2"/>
</dbReference>
<accession>A0A8H7RWR2</accession>
<feature type="compositionally biased region" description="Polar residues" evidence="8">
    <location>
        <begin position="600"/>
        <end position="610"/>
    </location>
</feature>
<evidence type="ECO:0000313" key="11">
    <source>
        <dbReference type="Proteomes" id="UP000646827"/>
    </source>
</evidence>
<feature type="repeat" description="ANK" evidence="6">
    <location>
        <begin position="114"/>
        <end position="136"/>
    </location>
</feature>
<dbReference type="Pfam" id="PF01363">
    <property type="entry name" value="FYVE"/>
    <property type="match status" value="1"/>
</dbReference>
<dbReference type="Pfam" id="PF12796">
    <property type="entry name" value="Ank_2"/>
    <property type="match status" value="1"/>
</dbReference>
<dbReference type="InterPro" id="IPR011011">
    <property type="entry name" value="Znf_FYVE_PHD"/>
</dbReference>
<dbReference type="Gene3D" id="3.30.40.10">
    <property type="entry name" value="Zinc/RING finger domain, C3HC4 (zinc finger)"/>
    <property type="match status" value="1"/>
</dbReference>
<feature type="repeat" description="ANK" evidence="6">
    <location>
        <begin position="181"/>
        <end position="213"/>
    </location>
</feature>
<feature type="compositionally biased region" description="Low complexity" evidence="8">
    <location>
        <begin position="43"/>
        <end position="60"/>
    </location>
</feature>
<dbReference type="PRINTS" id="PR01415">
    <property type="entry name" value="ANKYRIN"/>
</dbReference>
<dbReference type="PROSITE" id="PS50178">
    <property type="entry name" value="ZF_FYVE"/>
    <property type="match status" value="1"/>
</dbReference>
<feature type="compositionally biased region" description="Low complexity" evidence="8">
    <location>
        <begin position="589"/>
        <end position="599"/>
    </location>
</feature>
<dbReference type="PANTHER" id="PTHR24180">
    <property type="entry name" value="CYCLIN-DEPENDENT KINASE INHIBITOR 2C-RELATED"/>
    <property type="match status" value="1"/>
</dbReference>
<evidence type="ECO:0000256" key="8">
    <source>
        <dbReference type="SAM" id="MobiDB-lite"/>
    </source>
</evidence>
<protein>
    <recommendedName>
        <fullName evidence="9">FYVE-type domain-containing protein</fullName>
    </recommendedName>
</protein>
<keyword evidence="5 6" id="KW-0040">ANK repeat</keyword>
<dbReference type="OrthoDB" id="660555at2759"/>